<keyword evidence="1" id="KW-0175">Coiled coil</keyword>
<evidence type="ECO:0000256" key="1">
    <source>
        <dbReference type="SAM" id="Coils"/>
    </source>
</evidence>
<feature type="coiled-coil region" evidence="1">
    <location>
        <begin position="561"/>
        <end position="588"/>
    </location>
</feature>
<feature type="compositionally biased region" description="Basic and acidic residues" evidence="2">
    <location>
        <begin position="272"/>
        <end position="284"/>
    </location>
</feature>
<dbReference type="STRING" id="1802274.A3J58_03140"/>
<dbReference type="SUPFAM" id="SSF46579">
    <property type="entry name" value="Prefoldin"/>
    <property type="match status" value="1"/>
</dbReference>
<feature type="region of interest" description="Disordered" evidence="2">
    <location>
        <begin position="267"/>
        <end position="287"/>
    </location>
</feature>
<comment type="caution">
    <text evidence="3">The sequence shown here is derived from an EMBL/GenBank/DDBJ whole genome shotgun (WGS) entry which is preliminary data.</text>
</comment>
<sequence length="627" mass="68253">MHSSYSKKISYAILLGSTVLTQLFTPVSFVSAAIPGLGDIAGGAQCGIPPTPTGQEVPVADKTVRSATKITCTNTAKQTLKEYVLDTLAYIAVHTILRAMTNMILGWIQGTDADFVQNLEDEFTRTADAEAGMLLNEITGLNLCGNIGAFLKLSIGVPSTQRNFRQRMTCTATQAVNNIEGFYRNFSQGGWNAFFKIALEPQNNAYGAFMLTLNEQAQRTDNKQVSLQQRLLEGSGFMGFSTPRDTNCQRVSAQDAATLTEDLKTQQQVWGKENKPEQSIKADNADPENPTFSFCDVTYDTKTPGSLFSAALPEAVFSDLRRAQIADELNESIAQIVTALLNKVIEASSGSGKGILESREVRQMPPVTPADTGFTPTYLTNKAEDGILRLQTAQSQLDSRIQSLDAQIDAINKQITDYQNKLDELKAACSDSSPDTVCDWTAINNTQTNINNFKTQKNTLIQERTRKLSLLQRTDQDIKSIFDLRAQIVATSNIDQIQVLDTRLTNVLSDAEAIIIEGEGAPPGLAGADPNTNLVSSANRAQQHAGSVIAWLEKKIGDPAYAGQKSQLESARDVLVKLRDEIGTLRTDFLTAVSSGSGITQALGRLTAKINETNTTCTTDYDRFRAL</sequence>
<organism evidence="3 4">
    <name type="scientific">Candidatus Sungbacteria bacterium RIFCSPHIGHO2_02_FULL_52_23</name>
    <dbReference type="NCBI Taxonomy" id="1802274"/>
    <lineage>
        <taxon>Bacteria</taxon>
        <taxon>Candidatus Sungiibacteriota</taxon>
    </lineage>
</organism>
<reference evidence="3 4" key="1">
    <citation type="journal article" date="2016" name="Nat. Commun.">
        <title>Thousands of microbial genomes shed light on interconnected biogeochemical processes in an aquifer system.</title>
        <authorList>
            <person name="Anantharaman K."/>
            <person name="Brown C.T."/>
            <person name="Hug L.A."/>
            <person name="Sharon I."/>
            <person name="Castelle C.J."/>
            <person name="Probst A.J."/>
            <person name="Thomas B.C."/>
            <person name="Singh A."/>
            <person name="Wilkins M.J."/>
            <person name="Karaoz U."/>
            <person name="Brodie E.L."/>
            <person name="Williams K.H."/>
            <person name="Hubbard S.S."/>
            <person name="Banfield J.F."/>
        </authorList>
    </citation>
    <scope>NUCLEOTIDE SEQUENCE [LARGE SCALE GENOMIC DNA]</scope>
</reference>
<dbReference type="EMBL" id="MHQM01000041">
    <property type="protein sequence ID" value="OHA02571.1"/>
    <property type="molecule type" value="Genomic_DNA"/>
</dbReference>
<accession>A0A1G2KVT2</accession>
<evidence type="ECO:0000256" key="2">
    <source>
        <dbReference type="SAM" id="MobiDB-lite"/>
    </source>
</evidence>
<protein>
    <submittedName>
        <fullName evidence="3">Uncharacterized protein</fullName>
    </submittedName>
</protein>
<proteinExistence type="predicted"/>
<feature type="coiled-coil region" evidence="1">
    <location>
        <begin position="394"/>
        <end position="463"/>
    </location>
</feature>
<gene>
    <name evidence="3" type="ORF">A3J58_03140</name>
</gene>
<dbReference type="Proteomes" id="UP000178510">
    <property type="component" value="Unassembled WGS sequence"/>
</dbReference>
<dbReference type="AlphaFoldDB" id="A0A1G2KVT2"/>
<evidence type="ECO:0000313" key="4">
    <source>
        <dbReference type="Proteomes" id="UP000178510"/>
    </source>
</evidence>
<name>A0A1G2KVT2_9BACT</name>
<evidence type="ECO:0000313" key="3">
    <source>
        <dbReference type="EMBL" id="OHA02571.1"/>
    </source>
</evidence>